<feature type="non-terminal residue" evidence="1">
    <location>
        <position position="37"/>
    </location>
</feature>
<comment type="caution">
    <text evidence="1">The sequence shown here is derived from an EMBL/GenBank/DDBJ whole genome shotgun (WGS) entry which is preliminary data.</text>
</comment>
<gene>
    <name evidence="1" type="ORF">A245_38074</name>
</gene>
<name>A0A656JMT0_PSESF</name>
<reference evidence="1 2" key="1">
    <citation type="journal article" date="2013" name="PLoS Pathog.">
        <title>Genomic analysis of the Kiwifruit pathogen Pseudomonas syringae pv. actinidiae provides insight into the origins of an emergent plant disease.</title>
        <authorList>
            <person name="McCann H.C."/>
            <person name="Rikkerink E.H."/>
            <person name="Bertels F."/>
            <person name="Fiers M."/>
            <person name="Lu A."/>
            <person name="Rees-George J."/>
            <person name="Andersen M.T."/>
            <person name="Gleave A.P."/>
            <person name="Haubold B."/>
            <person name="Wohlers M.W."/>
            <person name="Guttman D.S."/>
            <person name="Wang P.W."/>
            <person name="Straub C."/>
            <person name="Vanneste J.L."/>
            <person name="Rainey P.B."/>
            <person name="Templeton M.D."/>
        </authorList>
    </citation>
    <scope>NUCLEOTIDE SEQUENCE [LARGE SCALE GENOMIC DNA]</scope>
    <source>
        <strain evidence="1 2">ICMP 19096</strain>
    </source>
</reference>
<sequence length="37" mass="3691">MAVSGRGRHSVSGTLSVLGLWLALGMLAPLIAQAADA</sequence>
<organism evidence="1 2">
    <name type="scientific">Pseudomonas syringae pv. actinidiae ICMP 19096</name>
    <dbReference type="NCBI Taxonomy" id="1194405"/>
    <lineage>
        <taxon>Bacteria</taxon>
        <taxon>Pseudomonadati</taxon>
        <taxon>Pseudomonadota</taxon>
        <taxon>Gammaproteobacteria</taxon>
        <taxon>Pseudomonadales</taxon>
        <taxon>Pseudomonadaceae</taxon>
        <taxon>Pseudomonas</taxon>
        <taxon>Pseudomonas syringae</taxon>
    </lineage>
</organism>
<dbReference type="EMBL" id="AOKF01003246">
    <property type="protein sequence ID" value="EPN38651.1"/>
    <property type="molecule type" value="Genomic_DNA"/>
</dbReference>
<dbReference type="AlphaFoldDB" id="A0A656JMT0"/>
<accession>A0A656JMT0</accession>
<dbReference type="Proteomes" id="UP000018849">
    <property type="component" value="Unassembled WGS sequence"/>
</dbReference>
<proteinExistence type="predicted"/>
<evidence type="ECO:0000313" key="2">
    <source>
        <dbReference type="Proteomes" id="UP000018849"/>
    </source>
</evidence>
<protein>
    <submittedName>
        <fullName evidence="1">Uncharacterized protein</fullName>
    </submittedName>
</protein>
<evidence type="ECO:0000313" key="1">
    <source>
        <dbReference type="EMBL" id="EPN38651.1"/>
    </source>
</evidence>